<organism evidence="1">
    <name type="scientific">Arsenophonus endosymbiont of Trialeurodes vaporariorum</name>
    <dbReference type="NCBI Taxonomy" id="235567"/>
    <lineage>
        <taxon>Bacteria</taxon>
        <taxon>Pseudomonadati</taxon>
        <taxon>Pseudomonadota</taxon>
        <taxon>Gammaproteobacteria</taxon>
        <taxon>Enterobacterales</taxon>
        <taxon>Morganellaceae</taxon>
        <taxon>Arsenophonus</taxon>
    </lineage>
</organism>
<accession>A0A3B0LZG5</accession>
<proteinExistence type="predicted"/>
<protein>
    <submittedName>
        <fullName evidence="1">Uncharacterized protein</fullName>
    </submittedName>
</protein>
<sequence length="39" mass="4596">MASAIWYITKYFSPKTENSLGGRDWFLVNEMAKKVIMLR</sequence>
<evidence type="ECO:0000313" key="1">
    <source>
        <dbReference type="EMBL" id="SSW95363.1"/>
    </source>
</evidence>
<reference evidence="1" key="1">
    <citation type="submission" date="2018-04" db="EMBL/GenBank/DDBJ databases">
        <authorList>
            <person name="Go L.Y."/>
            <person name="Mitchell J.A."/>
        </authorList>
    </citation>
    <scope>NUCLEOTIDE SEQUENCE</scope>
    <source>
        <strain evidence="1">ARTV</strain>
    </source>
</reference>
<dbReference type="AlphaFoldDB" id="A0A3B0LZG5"/>
<gene>
    <name evidence="1" type="ORF">ARTV_1220</name>
</gene>
<name>A0A3B0LZG5_9GAMM</name>
<dbReference type="EMBL" id="UFQR01000004">
    <property type="protein sequence ID" value="SSW95363.1"/>
    <property type="molecule type" value="Genomic_DNA"/>
</dbReference>